<reference evidence="2" key="1">
    <citation type="submission" date="2021-02" db="EMBL/GenBank/DDBJ databases">
        <authorList>
            <person name="Nowell W R."/>
        </authorList>
    </citation>
    <scope>NUCLEOTIDE SEQUENCE</scope>
</reference>
<dbReference type="GO" id="GO:0045505">
    <property type="term" value="F:dynein intermediate chain binding"/>
    <property type="evidence" value="ECO:0007669"/>
    <property type="project" value="InterPro"/>
</dbReference>
<dbReference type="EMBL" id="CAJOBE010016268">
    <property type="protein sequence ID" value="CAF4198672.1"/>
    <property type="molecule type" value="Genomic_DNA"/>
</dbReference>
<evidence type="ECO:0000259" key="1">
    <source>
        <dbReference type="Pfam" id="PF08393"/>
    </source>
</evidence>
<dbReference type="GO" id="GO:0007018">
    <property type="term" value="P:microtubule-based movement"/>
    <property type="evidence" value="ECO:0007669"/>
    <property type="project" value="InterPro"/>
</dbReference>
<dbReference type="GO" id="GO:0030286">
    <property type="term" value="C:dynein complex"/>
    <property type="evidence" value="ECO:0007669"/>
    <property type="project" value="InterPro"/>
</dbReference>
<dbReference type="GO" id="GO:0051959">
    <property type="term" value="F:dynein light intermediate chain binding"/>
    <property type="evidence" value="ECO:0007669"/>
    <property type="project" value="InterPro"/>
</dbReference>
<proteinExistence type="predicted"/>
<protein>
    <recommendedName>
        <fullName evidence="1">Dynein heavy chain linker domain-containing protein</fullName>
    </recommendedName>
</protein>
<dbReference type="Pfam" id="PF08393">
    <property type="entry name" value="DHC_N2"/>
    <property type="match status" value="1"/>
</dbReference>
<gene>
    <name evidence="2" type="ORF">FNK824_LOCUS36144</name>
</gene>
<dbReference type="Gene3D" id="1.20.140.100">
    <property type="entry name" value="Dynein heavy chain, N-terminal domain 2"/>
    <property type="match status" value="1"/>
</dbReference>
<dbReference type="PANTHER" id="PTHR46961:SF21">
    <property type="entry name" value="LOW QUALITY PROTEIN: DYNEIN BETA CHAIN, FLAGELLAR OUTER ARM-LIKE"/>
    <property type="match status" value="1"/>
</dbReference>
<dbReference type="Proteomes" id="UP000663874">
    <property type="component" value="Unassembled WGS sequence"/>
</dbReference>
<dbReference type="InterPro" id="IPR042222">
    <property type="entry name" value="Dynein_2_N"/>
</dbReference>
<feature type="domain" description="Dynein heavy chain linker" evidence="1">
    <location>
        <begin position="4"/>
        <end position="76"/>
    </location>
</feature>
<evidence type="ECO:0000313" key="2">
    <source>
        <dbReference type="EMBL" id="CAF4198672.1"/>
    </source>
</evidence>
<dbReference type="PANTHER" id="PTHR46961">
    <property type="entry name" value="DYNEIN HEAVY CHAIN 1, AXONEMAL-LIKE PROTEIN"/>
    <property type="match status" value="1"/>
</dbReference>
<dbReference type="InterPro" id="IPR013602">
    <property type="entry name" value="Dynein_heavy_linker"/>
</dbReference>
<comment type="caution">
    <text evidence="2">The sequence shown here is derived from an EMBL/GenBank/DDBJ whole genome shotgun (WGS) entry which is preliminary data.</text>
</comment>
<evidence type="ECO:0000313" key="3">
    <source>
        <dbReference type="Proteomes" id="UP000663874"/>
    </source>
</evidence>
<name>A0A820BCH6_9BILA</name>
<dbReference type="AlphaFoldDB" id="A0A820BCH6"/>
<dbReference type="InterPro" id="IPR026983">
    <property type="entry name" value="DHC"/>
</dbReference>
<sequence length="79" mass="9444">MYLYTSDKINLLSNLDKMFIEIEDHQINLEILQTNQSAGSFLDEISKWQSTLQHVEEVLKQWNYVQELWIKIDSLFPII</sequence>
<accession>A0A820BCH6</accession>
<organism evidence="2 3">
    <name type="scientific">Rotaria sordida</name>
    <dbReference type="NCBI Taxonomy" id="392033"/>
    <lineage>
        <taxon>Eukaryota</taxon>
        <taxon>Metazoa</taxon>
        <taxon>Spiralia</taxon>
        <taxon>Gnathifera</taxon>
        <taxon>Rotifera</taxon>
        <taxon>Eurotatoria</taxon>
        <taxon>Bdelloidea</taxon>
        <taxon>Philodinida</taxon>
        <taxon>Philodinidae</taxon>
        <taxon>Rotaria</taxon>
    </lineage>
</organism>